<protein>
    <submittedName>
        <fullName evidence="1">Uncharacterized protein</fullName>
    </submittedName>
</protein>
<reference evidence="1" key="1">
    <citation type="submission" date="2021-08" db="EMBL/GenBank/DDBJ databases">
        <title>The first chromosome-level gecko genome reveals the dynamic sex chromosomes of Neotropical dwarf geckos (Sphaerodactylidae: Sphaerodactylus).</title>
        <authorList>
            <person name="Pinto B.J."/>
            <person name="Keating S.E."/>
            <person name="Gamble T."/>
        </authorList>
    </citation>
    <scope>NUCLEOTIDE SEQUENCE</scope>
    <source>
        <strain evidence="1">TG3544</strain>
    </source>
</reference>
<gene>
    <name evidence="1" type="ORF">K3G42_007089</name>
</gene>
<name>A0ACB8EDG9_9SAUR</name>
<evidence type="ECO:0000313" key="2">
    <source>
        <dbReference type="Proteomes" id="UP000827872"/>
    </source>
</evidence>
<organism evidence="1 2">
    <name type="scientific">Sphaerodactylus townsendi</name>
    <dbReference type="NCBI Taxonomy" id="933632"/>
    <lineage>
        <taxon>Eukaryota</taxon>
        <taxon>Metazoa</taxon>
        <taxon>Chordata</taxon>
        <taxon>Craniata</taxon>
        <taxon>Vertebrata</taxon>
        <taxon>Euteleostomi</taxon>
        <taxon>Lepidosauria</taxon>
        <taxon>Squamata</taxon>
        <taxon>Bifurcata</taxon>
        <taxon>Gekkota</taxon>
        <taxon>Sphaerodactylidae</taxon>
        <taxon>Sphaerodactylus</taxon>
    </lineage>
</organism>
<dbReference type="EMBL" id="CM037629">
    <property type="protein sequence ID" value="KAH7990431.1"/>
    <property type="molecule type" value="Genomic_DNA"/>
</dbReference>
<comment type="caution">
    <text evidence="1">The sequence shown here is derived from an EMBL/GenBank/DDBJ whole genome shotgun (WGS) entry which is preliminary data.</text>
</comment>
<accession>A0ACB8EDG9</accession>
<dbReference type="Proteomes" id="UP000827872">
    <property type="component" value="Linkage Group LG16"/>
</dbReference>
<keyword evidence="2" id="KW-1185">Reference proteome</keyword>
<sequence>MMAAMRNMSIIMLENRKLPSPAQTMILQRLSLLADEKLKRRQKQAVSFVRQTFKLPALSIEQQQSRPIDALLIDYDP</sequence>
<evidence type="ECO:0000313" key="1">
    <source>
        <dbReference type="EMBL" id="KAH7990431.1"/>
    </source>
</evidence>
<proteinExistence type="predicted"/>